<evidence type="ECO:0000256" key="1">
    <source>
        <dbReference type="SAM" id="MobiDB-lite"/>
    </source>
</evidence>
<dbReference type="Proteomes" id="UP000823893">
    <property type="component" value="Unassembled WGS sequence"/>
</dbReference>
<comment type="caution">
    <text evidence="5">The sequence shown here is derived from an EMBL/GenBank/DDBJ whole genome shotgun (WGS) entry which is preliminary data.</text>
</comment>
<dbReference type="Gene3D" id="3.10.450.40">
    <property type="match status" value="1"/>
</dbReference>
<feature type="domain" description="PepSY" evidence="3">
    <location>
        <begin position="183"/>
        <end position="243"/>
    </location>
</feature>
<protein>
    <submittedName>
        <fullName evidence="5">PepSY domain-containing protein</fullName>
    </submittedName>
</protein>
<feature type="region of interest" description="Disordered" evidence="1">
    <location>
        <begin position="251"/>
        <end position="346"/>
    </location>
</feature>
<reference evidence="5" key="2">
    <citation type="submission" date="2021-04" db="EMBL/GenBank/DDBJ databases">
        <authorList>
            <person name="Gilroy R."/>
        </authorList>
    </citation>
    <scope>NUCLEOTIDE SEQUENCE</scope>
    <source>
        <strain evidence="5">ChiSxjej6B18-287</strain>
    </source>
</reference>
<feature type="domain" description="Anti-sigma factor RsgI-like middle" evidence="4">
    <location>
        <begin position="53"/>
        <end position="175"/>
    </location>
</feature>
<feature type="chain" id="PRO_5039061289" evidence="2">
    <location>
        <begin position="22"/>
        <end position="346"/>
    </location>
</feature>
<dbReference type="PROSITE" id="PS51257">
    <property type="entry name" value="PROKAR_LIPOPROTEIN"/>
    <property type="match status" value="1"/>
</dbReference>
<dbReference type="Pfam" id="PF23750">
    <property type="entry name" value="RsgI_M"/>
    <property type="match status" value="1"/>
</dbReference>
<evidence type="ECO:0000256" key="2">
    <source>
        <dbReference type="SAM" id="SignalP"/>
    </source>
</evidence>
<reference evidence="5" key="1">
    <citation type="journal article" date="2021" name="PeerJ">
        <title>Extensive microbial diversity within the chicken gut microbiome revealed by metagenomics and culture.</title>
        <authorList>
            <person name="Gilroy R."/>
            <person name="Ravi A."/>
            <person name="Getino M."/>
            <person name="Pursley I."/>
            <person name="Horton D.L."/>
            <person name="Alikhan N.F."/>
            <person name="Baker D."/>
            <person name="Gharbi K."/>
            <person name="Hall N."/>
            <person name="Watson M."/>
            <person name="Adriaenssens E.M."/>
            <person name="Foster-Nyarko E."/>
            <person name="Jarju S."/>
            <person name="Secka A."/>
            <person name="Antonio M."/>
            <person name="Oren A."/>
            <person name="Chaudhuri R.R."/>
            <person name="La Ragione R."/>
            <person name="Hildebrand F."/>
            <person name="Pallen M.J."/>
        </authorList>
    </citation>
    <scope>NUCLEOTIDE SEQUENCE</scope>
    <source>
        <strain evidence="5">ChiSxjej6B18-287</strain>
    </source>
</reference>
<dbReference type="EMBL" id="DWWV01000189">
    <property type="protein sequence ID" value="HJC11845.1"/>
    <property type="molecule type" value="Genomic_DNA"/>
</dbReference>
<dbReference type="AlphaFoldDB" id="A0A9D2N6I9"/>
<evidence type="ECO:0000259" key="4">
    <source>
        <dbReference type="Pfam" id="PF23750"/>
    </source>
</evidence>
<feature type="compositionally biased region" description="Acidic residues" evidence="1">
    <location>
        <begin position="314"/>
        <end position="328"/>
    </location>
</feature>
<proteinExistence type="predicted"/>
<keyword evidence="2" id="KW-0732">Signal</keyword>
<evidence type="ECO:0000313" key="5">
    <source>
        <dbReference type="EMBL" id="HJC11845.1"/>
    </source>
</evidence>
<dbReference type="InterPro" id="IPR055431">
    <property type="entry name" value="RsgI_M"/>
</dbReference>
<feature type="signal peptide" evidence="2">
    <location>
        <begin position="1"/>
        <end position="21"/>
    </location>
</feature>
<dbReference type="InterPro" id="IPR025711">
    <property type="entry name" value="PepSY"/>
</dbReference>
<organism evidence="5 6">
    <name type="scientific">Candidatus Blautia merdigallinarum</name>
    <dbReference type="NCBI Taxonomy" id="2838495"/>
    <lineage>
        <taxon>Bacteria</taxon>
        <taxon>Bacillati</taxon>
        <taxon>Bacillota</taxon>
        <taxon>Clostridia</taxon>
        <taxon>Lachnospirales</taxon>
        <taxon>Lachnospiraceae</taxon>
        <taxon>Blautia</taxon>
    </lineage>
</organism>
<name>A0A9D2N6I9_9FIRM</name>
<evidence type="ECO:0000313" key="6">
    <source>
        <dbReference type="Proteomes" id="UP000823893"/>
    </source>
</evidence>
<dbReference type="Pfam" id="PF03413">
    <property type="entry name" value="PepSY"/>
    <property type="match status" value="1"/>
</dbReference>
<sequence>MKMRKVLLAALTISAAAVFTAGCGSQGTRTEQEKEMTAAAESSQGTALADTGIITLSVNPEISIEYDEEGKVTALTGKNVDGEGIVSAYQDYQGKDCSTVLEELISRIHEAGYFIDDIDGHKKNIVIQMEPGSVLPDDDFLETISRDTQEAVAGLELTSDIVTIDDDDYDESYAKDGQPSPYISLDKAKEIALAQADVSAADAVFEDKEFDFDDGITIYELEFTAGGNEYEYDVHAVTGKILKAGHQAAGQAENDTDYGPDNDGVTDYSATDYGPDNDGATDYGNTDYGPNNDGVTDYDDTDYGPNNDGVTDYNDTDDNGSTNYDDDNSGNSGYDDQDDGNSNYDN</sequence>
<gene>
    <name evidence="5" type="ORF">H9935_13795</name>
</gene>
<feature type="compositionally biased region" description="Low complexity" evidence="1">
    <location>
        <begin position="329"/>
        <end position="346"/>
    </location>
</feature>
<evidence type="ECO:0000259" key="3">
    <source>
        <dbReference type="Pfam" id="PF03413"/>
    </source>
</evidence>
<accession>A0A9D2N6I9</accession>